<dbReference type="Proteomes" id="UP001165136">
    <property type="component" value="Unassembled WGS sequence"/>
</dbReference>
<dbReference type="InterPro" id="IPR016040">
    <property type="entry name" value="NAD(P)-bd_dom"/>
</dbReference>
<dbReference type="Gene3D" id="3.40.50.720">
    <property type="entry name" value="NAD(P)-binding Rossmann-like Domain"/>
    <property type="match status" value="1"/>
</dbReference>
<dbReference type="PANTHER" id="PTHR43355:SF2">
    <property type="entry name" value="FLAVIN REDUCTASE (NADPH)"/>
    <property type="match status" value="1"/>
</dbReference>
<dbReference type="Pfam" id="PF13460">
    <property type="entry name" value="NAD_binding_10"/>
    <property type="match status" value="1"/>
</dbReference>
<proteinExistence type="predicted"/>
<dbReference type="SUPFAM" id="SSF51735">
    <property type="entry name" value="NAD(P)-binding Rossmann-fold domains"/>
    <property type="match status" value="1"/>
</dbReference>
<dbReference type="GO" id="GO:0004074">
    <property type="term" value="F:biliverdin reductase [NAD(P)H] activity"/>
    <property type="evidence" value="ECO:0007669"/>
    <property type="project" value="TreeGrafter"/>
</dbReference>
<name>A0A9W6QWK9_9PSEU</name>
<dbReference type="PANTHER" id="PTHR43355">
    <property type="entry name" value="FLAVIN REDUCTASE (NADPH)"/>
    <property type="match status" value="1"/>
</dbReference>
<reference evidence="2" key="1">
    <citation type="submission" date="2023-03" db="EMBL/GenBank/DDBJ databases">
        <title>Amycolatopsis taiwanensis NBRC 103393.</title>
        <authorList>
            <person name="Ichikawa N."/>
            <person name="Sato H."/>
            <person name="Tonouchi N."/>
        </authorList>
    </citation>
    <scope>NUCLEOTIDE SEQUENCE</scope>
    <source>
        <strain evidence="2">NBRC 103393</strain>
    </source>
</reference>
<dbReference type="EMBL" id="BSTI01000002">
    <property type="protein sequence ID" value="GLY64260.1"/>
    <property type="molecule type" value="Genomic_DNA"/>
</dbReference>
<accession>A0A9W6QWK9</accession>
<dbReference type="InterPro" id="IPR051606">
    <property type="entry name" value="Polyketide_Oxido-like"/>
</dbReference>
<comment type="caution">
    <text evidence="2">The sequence shown here is derived from an EMBL/GenBank/DDBJ whole genome shotgun (WGS) entry which is preliminary data.</text>
</comment>
<evidence type="ECO:0000313" key="2">
    <source>
        <dbReference type="EMBL" id="GLY64260.1"/>
    </source>
</evidence>
<feature type="domain" description="NAD(P)-binding" evidence="1">
    <location>
        <begin position="16"/>
        <end position="208"/>
    </location>
</feature>
<dbReference type="AlphaFoldDB" id="A0A9W6QWK9"/>
<sequence length="220" mass="23133">MFDSMSDISGGITLFGATGGTGRQILQQACEAGHEVTAVVRDPARLDWTHPRLTVLRADVMDPTAIAPAIRGSAAVVSALGSRAGRVPTTVCADSATSIITAMRAEGVRRLVVLSAGVVTTDGDGPFSRFLLKPILGKVLEHTAADKRRMEEIVRASGLEWTIVRPARLTDQPASGTYRTAIDRNVRGGLRTSRADLADYVLRSLTDPAAPTGAAISIAS</sequence>
<gene>
    <name evidence="2" type="ORF">Atai01_08790</name>
</gene>
<keyword evidence="3" id="KW-1185">Reference proteome</keyword>
<organism evidence="2 3">
    <name type="scientific">Amycolatopsis taiwanensis</name>
    <dbReference type="NCBI Taxonomy" id="342230"/>
    <lineage>
        <taxon>Bacteria</taxon>
        <taxon>Bacillati</taxon>
        <taxon>Actinomycetota</taxon>
        <taxon>Actinomycetes</taxon>
        <taxon>Pseudonocardiales</taxon>
        <taxon>Pseudonocardiaceae</taxon>
        <taxon>Amycolatopsis</taxon>
    </lineage>
</organism>
<dbReference type="CDD" id="cd05244">
    <property type="entry name" value="BVR-B_like_SDR_a"/>
    <property type="match status" value="1"/>
</dbReference>
<evidence type="ECO:0000259" key="1">
    <source>
        <dbReference type="Pfam" id="PF13460"/>
    </source>
</evidence>
<dbReference type="InterPro" id="IPR036291">
    <property type="entry name" value="NAD(P)-bd_dom_sf"/>
</dbReference>
<dbReference type="GO" id="GO:0042602">
    <property type="term" value="F:riboflavin reductase (NADPH) activity"/>
    <property type="evidence" value="ECO:0007669"/>
    <property type="project" value="TreeGrafter"/>
</dbReference>
<evidence type="ECO:0000313" key="3">
    <source>
        <dbReference type="Proteomes" id="UP001165136"/>
    </source>
</evidence>
<protein>
    <submittedName>
        <fullName evidence="2">NADH-flavin reductase</fullName>
    </submittedName>
</protein>